<keyword evidence="6" id="KW-0812">Transmembrane</keyword>
<comment type="catalytic activity">
    <reaction evidence="11 14">
        <text>3-O-(beta-D-galactosyl-(1-&gt;3)-beta-D-galactosyl-(1-&gt;4)-beta-D-xylosyl)-L-seryl-[protein] + UDP-alpha-D-glucuronate = 3-O-(beta-D-GlcA-(1-&gt;3)-beta-D-Gal-(1-&gt;3)-beta-D-Gal-(1-&gt;4)-beta-D-Xyl)-L-seryl-[protein] + UDP + H(+)</text>
        <dbReference type="Rhea" id="RHEA:24168"/>
        <dbReference type="Rhea" id="RHEA-COMP:12571"/>
        <dbReference type="Rhea" id="RHEA-COMP:12573"/>
        <dbReference type="ChEBI" id="CHEBI:15378"/>
        <dbReference type="ChEBI" id="CHEBI:58052"/>
        <dbReference type="ChEBI" id="CHEBI:58223"/>
        <dbReference type="ChEBI" id="CHEBI:132090"/>
        <dbReference type="ChEBI" id="CHEBI:132093"/>
        <dbReference type="EC" id="2.4.1.135"/>
    </reaction>
</comment>
<evidence type="ECO:0000256" key="9">
    <source>
        <dbReference type="ARBA" id="ARBA00023136"/>
    </source>
</evidence>
<evidence type="ECO:0000256" key="5">
    <source>
        <dbReference type="ARBA" id="ARBA00022679"/>
    </source>
</evidence>
<evidence type="ECO:0000313" key="17">
    <source>
        <dbReference type="Proteomes" id="UP001328107"/>
    </source>
</evidence>
<comment type="similarity">
    <text evidence="2">Belongs to the CWC16 family.</text>
</comment>
<dbReference type="GO" id="GO:0071014">
    <property type="term" value="C:post-mRNA release spliceosomal complex"/>
    <property type="evidence" value="ECO:0007669"/>
    <property type="project" value="TreeGrafter"/>
</dbReference>
<comment type="caution">
    <text evidence="16">The sequence shown here is derived from an EMBL/GenBank/DDBJ whole genome shotgun (WGS) entry which is preliminary data.</text>
</comment>
<protein>
    <recommendedName>
        <fullName evidence="4 14">Galactosylgalactosylxylosylprotein 3-beta-glucuronosyltransferase</fullName>
        <ecNumber evidence="4 14">2.4.1.135</ecNumber>
    </recommendedName>
</protein>
<evidence type="ECO:0000256" key="4">
    <source>
        <dbReference type="ARBA" id="ARBA00012641"/>
    </source>
</evidence>
<dbReference type="Pfam" id="PF04502">
    <property type="entry name" value="Saf4_Yju2"/>
    <property type="match status" value="1"/>
</dbReference>
<keyword evidence="8" id="KW-1133">Transmembrane helix</keyword>
<dbReference type="InterPro" id="IPR029044">
    <property type="entry name" value="Nucleotide-diphossugar_trans"/>
</dbReference>
<evidence type="ECO:0000256" key="10">
    <source>
        <dbReference type="ARBA" id="ARBA00023180"/>
    </source>
</evidence>
<evidence type="ECO:0000256" key="11">
    <source>
        <dbReference type="ARBA" id="ARBA00047979"/>
    </source>
</evidence>
<dbReference type="EC" id="2.4.1.135" evidence="4 14"/>
<evidence type="ECO:0000256" key="13">
    <source>
        <dbReference type="PIRSR" id="PIRSR605027-4"/>
    </source>
</evidence>
<evidence type="ECO:0000256" key="2">
    <source>
        <dbReference type="ARBA" id="ARBA00005595"/>
    </source>
</evidence>
<comment type="subcellular location">
    <subcellularLocation>
        <location evidence="14">Golgi apparatus membrane</location>
        <topology evidence="14">Single-pass type II membrane protein</topology>
    </subcellularLocation>
    <subcellularLocation>
        <location evidence="1">Membrane</location>
        <topology evidence="1">Single-pass type II membrane protein</topology>
    </subcellularLocation>
</comment>
<keyword evidence="5 14" id="KW-0808">Transferase</keyword>
<reference evidence="17" key="1">
    <citation type="submission" date="2022-10" db="EMBL/GenBank/DDBJ databases">
        <title>Genome assembly of Pristionchus species.</title>
        <authorList>
            <person name="Yoshida K."/>
            <person name="Sommer R.J."/>
        </authorList>
    </citation>
    <scope>NUCLEOTIDE SEQUENCE [LARGE SCALE GENOMIC DNA]</scope>
    <source>
        <strain evidence="17">RS5460</strain>
    </source>
</reference>
<feature type="binding site" evidence="12">
    <location>
        <position position="81"/>
    </location>
    <ligand>
        <name>Mn(2+)</name>
        <dbReference type="ChEBI" id="CHEBI:29035"/>
    </ligand>
</feature>
<name>A0AAN4Z836_9BILA</name>
<evidence type="ECO:0000256" key="14">
    <source>
        <dbReference type="RuleBase" id="RU363127"/>
    </source>
</evidence>
<feature type="non-terminal residue" evidence="16">
    <location>
        <position position="1"/>
    </location>
</feature>
<dbReference type="GO" id="GO:0046872">
    <property type="term" value="F:metal ion binding"/>
    <property type="evidence" value="ECO:0007669"/>
    <property type="project" value="UniProtKB-KW"/>
</dbReference>
<keyword evidence="12 14" id="KW-0464">Manganese</keyword>
<accession>A0AAN4Z836</accession>
<keyword evidence="12 14" id="KW-0479">Metal-binding</keyword>
<dbReference type="Proteomes" id="UP001328107">
    <property type="component" value="Unassembled WGS sequence"/>
</dbReference>
<keyword evidence="7 14" id="KW-0735">Signal-anchor</keyword>
<dbReference type="Pfam" id="PF03360">
    <property type="entry name" value="Glyco_transf_43"/>
    <property type="match status" value="1"/>
</dbReference>
<dbReference type="GO" id="GO:0005684">
    <property type="term" value="C:U2-type spliceosomal complex"/>
    <property type="evidence" value="ECO:0007669"/>
    <property type="project" value="TreeGrafter"/>
</dbReference>
<evidence type="ECO:0000256" key="7">
    <source>
        <dbReference type="ARBA" id="ARBA00022968"/>
    </source>
</evidence>
<evidence type="ECO:0000256" key="3">
    <source>
        <dbReference type="ARBA" id="ARBA00007706"/>
    </source>
</evidence>
<dbReference type="SUPFAM" id="SSF53448">
    <property type="entry name" value="Nucleotide-diphospho-sugar transferases"/>
    <property type="match status" value="1"/>
</dbReference>
<dbReference type="PANTHER" id="PTHR12111">
    <property type="entry name" value="SPLICING FACTOR YJU2"/>
    <property type="match status" value="1"/>
</dbReference>
<sequence length="525" mass="60518">LHWIVVEDAESTSKSVNDILKRSRVQYTHIAVATPSHNKLKPTDPNWLLPRGVPQRNAALAYIRNNLGSSGSGVVFFGDDDNVYDWRLFDEMRRVRRVGVWPVGVVGGLLAEHALINEQGTQVFVWHTRTEKTKLSRAENTSLVERMGERKGQNHYYPPDFDYKKHKSLNAYHGVHALRERASKIKEGILVIRFEMPFNIWCLGCNNHVGMGVRYNAEKKKVGMFYTTPLYEFRMKCHLCDNYYVIRTDPKNFDYELVEGCRRQEKRFDPSTVDGSAPIDRGEHLKLAADAMYKAENAEDDRQKGTKDDKKIDHLEWLQERMRDDFAANSALRRSFRNEKKSLGEQRALDDDLRKRTSLSIKLLPENPEDKKVAGMITRYKHVKSYEERQKEDRESIANRRIFKNGDKKGEEEEPSSSKEKLVKSLKEQKNRKLNEEFERKRGVGEVSGLTRSALGIVKKKQIKLEADGESEVSMEIKEDVNGVKMEDIPLFDVVDVKEVKKEMKPEIASSLSALAEYSSSSEEE</sequence>
<feature type="region of interest" description="Disordered" evidence="15">
    <location>
        <begin position="386"/>
        <end position="431"/>
    </location>
</feature>
<dbReference type="PANTHER" id="PTHR12111:SF2">
    <property type="entry name" value="SPLICING FACTOR YJU2B-RELATED"/>
    <property type="match status" value="1"/>
</dbReference>
<proteinExistence type="inferred from homology"/>
<dbReference type="GO" id="GO:0000398">
    <property type="term" value="P:mRNA splicing, via spliceosome"/>
    <property type="evidence" value="ECO:0007669"/>
    <property type="project" value="InterPro"/>
</dbReference>
<comment type="similarity">
    <text evidence="3 14">Belongs to the glycosyltransferase 43 family.</text>
</comment>
<gene>
    <name evidence="16" type="ORF">PMAYCL1PPCAC_06046</name>
</gene>
<evidence type="ECO:0000256" key="6">
    <source>
        <dbReference type="ARBA" id="ARBA00022692"/>
    </source>
</evidence>
<keyword evidence="10" id="KW-0325">Glycoprotein</keyword>
<dbReference type="Gene3D" id="3.90.550.10">
    <property type="entry name" value="Spore Coat Polysaccharide Biosynthesis Protein SpsA, Chain A"/>
    <property type="match status" value="1"/>
</dbReference>
<dbReference type="GO" id="GO:0015018">
    <property type="term" value="F:galactosylgalactosylxylosylprotein 3-beta-glucuronosyltransferase activity"/>
    <property type="evidence" value="ECO:0007669"/>
    <property type="project" value="UniProtKB-UniRule"/>
</dbReference>
<evidence type="ECO:0000256" key="1">
    <source>
        <dbReference type="ARBA" id="ARBA00004606"/>
    </source>
</evidence>
<dbReference type="EMBL" id="BTRK01000002">
    <property type="protein sequence ID" value="GMR35851.1"/>
    <property type="molecule type" value="Genomic_DNA"/>
</dbReference>
<evidence type="ECO:0000256" key="8">
    <source>
        <dbReference type="ARBA" id="ARBA00022989"/>
    </source>
</evidence>
<dbReference type="GO" id="GO:0000139">
    <property type="term" value="C:Golgi membrane"/>
    <property type="evidence" value="ECO:0007669"/>
    <property type="project" value="UniProtKB-SubCell"/>
</dbReference>
<evidence type="ECO:0000313" key="16">
    <source>
        <dbReference type="EMBL" id="GMR35851.1"/>
    </source>
</evidence>
<feature type="site" description="Interaction with galactose moiety of substrate glycoprotein" evidence="13">
    <location>
        <position position="112"/>
    </location>
</feature>
<keyword evidence="14" id="KW-0333">Golgi apparatus</keyword>
<comment type="pathway">
    <text evidence="14">Protein modification; protein glycosylation.</text>
</comment>
<comment type="cofactor">
    <cofactor evidence="12 14">
        <name>Mn(2+)</name>
        <dbReference type="ChEBI" id="CHEBI:29035"/>
    </cofactor>
</comment>
<keyword evidence="9" id="KW-0472">Membrane</keyword>
<dbReference type="InterPro" id="IPR005027">
    <property type="entry name" value="Glyco_trans_43"/>
</dbReference>
<organism evidence="16 17">
    <name type="scientific">Pristionchus mayeri</name>
    <dbReference type="NCBI Taxonomy" id="1317129"/>
    <lineage>
        <taxon>Eukaryota</taxon>
        <taxon>Metazoa</taxon>
        <taxon>Ecdysozoa</taxon>
        <taxon>Nematoda</taxon>
        <taxon>Chromadorea</taxon>
        <taxon>Rhabditida</taxon>
        <taxon>Rhabditina</taxon>
        <taxon>Diplogasteromorpha</taxon>
        <taxon>Diplogasteroidea</taxon>
        <taxon>Neodiplogasteridae</taxon>
        <taxon>Pristionchus</taxon>
    </lineage>
</organism>
<dbReference type="InterPro" id="IPR007590">
    <property type="entry name" value="Saf4/Yju2"/>
</dbReference>
<dbReference type="AlphaFoldDB" id="A0AAN4Z836"/>
<keyword evidence="17" id="KW-1185">Reference proteome</keyword>
<evidence type="ECO:0000256" key="15">
    <source>
        <dbReference type="SAM" id="MobiDB-lite"/>
    </source>
</evidence>
<evidence type="ECO:0000256" key="12">
    <source>
        <dbReference type="PIRSR" id="PIRSR605027-3"/>
    </source>
</evidence>